<accession>A0A2I1E254</accession>
<dbReference type="AlphaFoldDB" id="A0A2I1E254"/>
<dbReference type="OrthoDB" id="2353790at2759"/>
<sequence>MTDTSNPTEPDINELQKEIIKFIEYFAQISRIRVKDNKFIQEKIKQISIQRVKFRKFAEESISQGLKMCNHAEDLIVFAECCKDDGISKEDLTESLRLLLNDSKLYKSEATLLRKQIENIKNSLGRIAKEISEYNDEITKEQKDLSDRIDTENKKTDDAKSIAKHVTGIGLIAAVLAAPFTGGVSLIVSVTFAVENLTIITATNTVCNAVARWSAAASSNLNYKLQGVREEFSQYLRVMHNGLDNIINIISHCEFYWERQIVEIEDIIIKLERGEQRMNKLISRNVLAKAKKTRANSEGYSFNMRQAINRD</sequence>
<evidence type="ECO:0000313" key="2">
    <source>
        <dbReference type="Proteomes" id="UP000232722"/>
    </source>
</evidence>
<gene>
    <name evidence="1" type="ORF">RhiirA5_352469</name>
</gene>
<reference evidence="1 2" key="2">
    <citation type="submission" date="2017-09" db="EMBL/GenBank/DDBJ databases">
        <title>Extensive intraspecific genome diversity in a model arbuscular mycorrhizal fungus.</title>
        <authorList>
            <person name="Chen E.C."/>
            <person name="Morin E."/>
            <person name="Beaudet D."/>
            <person name="Noel J."/>
            <person name="Ndikumana S."/>
            <person name="Charron P."/>
            <person name="St-Onge C."/>
            <person name="Giorgi J."/>
            <person name="Grigoriev I.V."/>
            <person name="Roux C."/>
            <person name="Martin F.M."/>
            <person name="Corradi N."/>
        </authorList>
    </citation>
    <scope>NUCLEOTIDE SEQUENCE [LARGE SCALE GENOMIC DNA]</scope>
    <source>
        <strain evidence="1 2">A5</strain>
    </source>
</reference>
<dbReference type="VEuPathDB" id="FungiDB:RhiirA1_410395"/>
<dbReference type="Gene3D" id="1.20.1170.10">
    <property type="match status" value="1"/>
</dbReference>
<dbReference type="VEuPathDB" id="FungiDB:RhiirFUN_015691"/>
<dbReference type="EMBL" id="LLXJ01000224">
    <property type="protein sequence ID" value="PKC12834.1"/>
    <property type="molecule type" value="Genomic_DNA"/>
</dbReference>
<proteinExistence type="predicted"/>
<protein>
    <submittedName>
        <fullName evidence="1">Uncharacterized protein</fullName>
    </submittedName>
</protein>
<organism evidence="1 2">
    <name type="scientific">Rhizophagus irregularis</name>
    <dbReference type="NCBI Taxonomy" id="588596"/>
    <lineage>
        <taxon>Eukaryota</taxon>
        <taxon>Fungi</taxon>
        <taxon>Fungi incertae sedis</taxon>
        <taxon>Mucoromycota</taxon>
        <taxon>Glomeromycotina</taxon>
        <taxon>Glomeromycetes</taxon>
        <taxon>Glomerales</taxon>
        <taxon>Glomeraceae</taxon>
        <taxon>Rhizophagus</taxon>
    </lineage>
</organism>
<reference evidence="1 2" key="1">
    <citation type="submission" date="2016-04" db="EMBL/GenBank/DDBJ databases">
        <title>Genome analyses suggest a sexual origin of heterokaryosis in a supposedly ancient asexual fungus.</title>
        <authorList>
            <person name="Ropars J."/>
            <person name="Sedzielewska K."/>
            <person name="Noel J."/>
            <person name="Charron P."/>
            <person name="Farinelli L."/>
            <person name="Marton T."/>
            <person name="Kruger M."/>
            <person name="Pelin A."/>
            <person name="Brachmann A."/>
            <person name="Corradi N."/>
        </authorList>
    </citation>
    <scope>NUCLEOTIDE SEQUENCE [LARGE SCALE GENOMIC DNA]</scope>
    <source>
        <strain evidence="1 2">A5</strain>
    </source>
</reference>
<dbReference type="Proteomes" id="UP000232722">
    <property type="component" value="Unassembled WGS sequence"/>
</dbReference>
<comment type="caution">
    <text evidence="1">The sequence shown here is derived from an EMBL/GenBank/DDBJ whole genome shotgun (WGS) entry which is preliminary data.</text>
</comment>
<dbReference type="VEuPathDB" id="FungiDB:FUN_010342"/>
<evidence type="ECO:0000313" key="1">
    <source>
        <dbReference type="EMBL" id="PKC12834.1"/>
    </source>
</evidence>
<name>A0A2I1E254_9GLOM</name>